<proteinExistence type="predicted"/>
<evidence type="ECO:0000313" key="1">
    <source>
        <dbReference type="EMBL" id="PMD23879.1"/>
    </source>
</evidence>
<dbReference type="EMBL" id="KZ613474">
    <property type="protein sequence ID" value="PMD23879.1"/>
    <property type="molecule type" value="Genomic_DNA"/>
</dbReference>
<dbReference type="AlphaFoldDB" id="A0A2J6QC87"/>
<gene>
    <name evidence="1" type="ORF">NA56DRAFT_54142</name>
</gene>
<reference evidence="1 2" key="1">
    <citation type="submission" date="2016-05" db="EMBL/GenBank/DDBJ databases">
        <title>A degradative enzymes factory behind the ericoid mycorrhizal symbiosis.</title>
        <authorList>
            <consortium name="DOE Joint Genome Institute"/>
            <person name="Martino E."/>
            <person name="Morin E."/>
            <person name="Grelet G."/>
            <person name="Kuo A."/>
            <person name="Kohler A."/>
            <person name="Daghino S."/>
            <person name="Barry K."/>
            <person name="Choi C."/>
            <person name="Cichocki N."/>
            <person name="Clum A."/>
            <person name="Copeland A."/>
            <person name="Hainaut M."/>
            <person name="Haridas S."/>
            <person name="Labutti K."/>
            <person name="Lindquist E."/>
            <person name="Lipzen A."/>
            <person name="Khouja H.-R."/>
            <person name="Murat C."/>
            <person name="Ohm R."/>
            <person name="Olson A."/>
            <person name="Spatafora J."/>
            <person name="Veneault-Fourrey C."/>
            <person name="Henrissat B."/>
            <person name="Grigoriev I."/>
            <person name="Martin F."/>
            <person name="Perotto S."/>
        </authorList>
    </citation>
    <scope>NUCLEOTIDE SEQUENCE [LARGE SCALE GENOMIC DNA]</scope>
    <source>
        <strain evidence="1 2">UAMH 7357</strain>
    </source>
</reference>
<keyword evidence="2" id="KW-1185">Reference proteome</keyword>
<sequence length="195" mass="21644">MDETEQYELLTRLFSELKEINRSSLINGECTVPEIVALFKACLLPPKPTSLLLAKQSLALAVPGFAVAPASSLRHYPLVAPRAHRMPLIRSRSRFFHETASTSGNTSAVAVPVDRSVAEATRIRQSEDHRSPQTGPMEIRWGIKRRHREPSSQQVFASPGSFWVDCDGLMGVSILSTEFSDCQCTRVIIRKELGP</sequence>
<dbReference type="Proteomes" id="UP000235672">
    <property type="component" value="Unassembled WGS sequence"/>
</dbReference>
<name>A0A2J6QC87_9HELO</name>
<evidence type="ECO:0000313" key="2">
    <source>
        <dbReference type="Proteomes" id="UP000235672"/>
    </source>
</evidence>
<protein>
    <submittedName>
        <fullName evidence="1">Uncharacterized protein</fullName>
    </submittedName>
</protein>
<organism evidence="1 2">
    <name type="scientific">Hyaloscypha hepaticicola</name>
    <dbReference type="NCBI Taxonomy" id="2082293"/>
    <lineage>
        <taxon>Eukaryota</taxon>
        <taxon>Fungi</taxon>
        <taxon>Dikarya</taxon>
        <taxon>Ascomycota</taxon>
        <taxon>Pezizomycotina</taxon>
        <taxon>Leotiomycetes</taxon>
        <taxon>Helotiales</taxon>
        <taxon>Hyaloscyphaceae</taxon>
        <taxon>Hyaloscypha</taxon>
    </lineage>
</organism>
<accession>A0A2J6QC87</accession>